<comment type="caution">
    <text evidence="1">The sequence shown here is derived from an EMBL/GenBank/DDBJ whole genome shotgun (WGS) entry which is preliminary data.</text>
</comment>
<reference evidence="1 2" key="1">
    <citation type="submission" date="2024-05" db="EMBL/GenBank/DDBJ databases">
        <authorList>
            <person name="De Oliveira J.P."/>
            <person name="Noriler S.A."/>
            <person name="De Oliveira A.G."/>
            <person name="Sipoli D.S."/>
        </authorList>
    </citation>
    <scope>NUCLEOTIDE SEQUENCE [LARGE SCALE GENOMIC DNA]</scope>
    <source>
        <strain evidence="1 2">LABIM189</strain>
    </source>
</reference>
<dbReference type="EMBL" id="JBDOJC010000001">
    <property type="protein sequence ID" value="MEO2217847.1"/>
    <property type="molecule type" value="Genomic_DNA"/>
</dbReference>
<gene>
    <name evidence="1" type="ORF">ABGV49_12350</name>
</gene>
<dbReference type="Proteomes" id="UP001455709">
    <property type="component" value="Unassembled WGS sequence"/>
</dbReference>
<name>A0ABV0FCN9_9NEIS</name>
<dbReference type="RefSeq" id="WP_347370906.1">
    <property type="nucleotide sequence ID" value="NZ_JBDOJC010000001.1"/>
</dbReference>
<proteinExistence type="predicted"/>
<keyword evidence="2" id="KW-1185">Reference proteome</keyword>
<accession>A0ABV0FCN9</accession>
<organism evidence="1 2">
    <name type="scientific">Chromobacterium vaccinii</name>
    <dbReference type="NCBI Taxonomy" id="1108595"/>
    <lineage>
        <taxon>Bacteria</taxon>
        <taxon>Pseudomonadati</taxon>
        <taxon>Pseudomonadota</taxon>
        <taxon>Betaproteobacteria</taxon>
        <taxon>Neisseriales</taxon>
        <taxon>Chromobacteriaceae</taxon>
        <taxon>Chromobacterium</taxon>
    </lineage>
</organism>
<protein>
    <submittedName>
        <fullName evidence="1">Uncharacterized protein</fullName>
    </submittedName>
</protein>
<evidence type="ECO:0000313" key="2">
    <source>
        <dbReference type="Proteomes" id="UP001455709"/>
    </source>
</evidence>
<evidence type="ECO:0000313" key="1">
    <source>
        <dbReference type="EMBL" id="MEO2217847.1"/>
    </source>
</evidence>
<sequence length="375" mass="41351">MTDSTFSTPFLTRLLEGGVIEQALYDAAQNKLRAQGHEPFTSLGEALYWLVEQEVLSLSQLGAIEDKADADEGFASNQVRRQALNECGEVLEQRMALRRQQETVSLSDLLPGPWWSWALGGAAIIGAACWYFLTPASVPKCDASEVTKTIRASLFTQQIRQQASQLGARASERPNMFLSSLKQIKEVGYIQSERTRACVAMLTVDKAQVPIAYEVKAKDDDFYVTGENERLLRARYAQVDREGRLPELGKPLGREGVRLAFQQGVEEYGKQGGPIAAILAQMQNGNRKPVSPLGDVLPMNDCAQVEGGVWRCKLMAEYRDPLMAALGKSGGVVLEGEFGFVREGKGWRSADNFNEQFAQVLVQSRLASIKGQQPD</sequence>